<proteinExistence type="predicted"/>
<accession>A0ABU4JN69</accession>
<gene>
    <name evidence="2" type="ORF">P8V03_00325</name>
</gene>
<protein>
    <submittedName>
        <fullName evidence="2">Uncharacterized protein</fullName>
    </submittedName>
</protein>
<evidence type="ECO:0000313" key="3">
    <source>
        <dbReference type="Proteomes" id="UP001281656"/>
    </source>
</evidence>
<feature type="transmembrane region" description="Helical" evidence="1">
    <location>
        <begin position="7"/>
        <end position="24"/>
    </location>
</feature>
<name>A0ABU4JN69_9CLOT</name>
<comment type="caution">
    <text evidence="2">The sequence shown here is derived from an EMBL/GenBank/DDBJ whole genome shotgun (WGS) entry which is preliminary data.</text>
</comment>
<sequence length="134" mass="15931">MYKKYRLLLFLCIIFNIVMIIGNYKVHQQLLKYEGKERIIEQQNDQHLVSKKYGYSDIVQGLGQYSNIKIKSFNEPKDNTVSVEIELLGNIYDEEKTLKELKNLEYFHSIEDIRIEKHDNEVSTVVNVTFIKNR</sequence>
<dbReference type="RefSeq" id="WP_318796303.1">
    <property type="nucleotide sequence ID" value="NZ_JARUJP010000001.1"/>
</dbReference>
<keyword evidence="1" id="KW-0472">Membrane</keyword>
<evidence type="ECO:0000256" key="1">
    <source>
        <dbReference type="SAM" id="Phobius"/>
    </source>
</evidence>
<organism evidence="2 3">
    <name type="scientific">Clostridium tanneri</name>
    <dbReference type="NCBI Taxonomy" id="3037988"/>
    <lineage>
        <taxon>Bacteria</taxon>
        <taxon>Bacillati</taxon>
        <taxon>Bacillota</taxon>
        <taxon>Clostridia</taxon>
        <taxon>Eubacteriales</taxon>
        <taxon>Clostridiaceae</taxon>
        <taxon>Clostridium</taxon>
    </lineage>
</organism>
<reference evidence="2 3" key="1">
    <citation type="submission" date="2023-04" db="EMBL/GenBank/DDBJ databases">
        <title>Clostridium tannerae sp. nov., isolated from the fecal material of an alpaca.</title>
        <authorList>
            <person name="Miller S."/>
            <person name="Hendry M."/>
            <person name="King J."/>
            <person name="Sankaranarayanan K."/>
            <person name="Lawson P.A."/>
        </authorList>
    </citation>
    <scope>NUCLEOTIDE SEQUENCE [LARGE SCALE GENOMIC DNA]</scope>
    <source>
        <strain evidence="2 3">A1-XYC3</strain>
    </source>
</reference>
<keyword evidence="1" id="KW-1133">Transmembrane helix</keyword>
<keyword evidence="1" id="KW-0812">Transmembrane</keyword>
<keyword evidence="3" id="KW-1185">Reference proteome</keyword>
<dbReference type="EMBL" id="JARUJP010000001">
    <property type="protein sequence ID" value="MDW8799594.1"/>
    <property type="molecule type" value="Genomic_DNA"/>
</dbReference>
<dbReference type="Proteomes" id="UP001281656">
    <property type="component" value="Unassembled WGS sequence"/>
</dbReference>
<evidence type="ECO:0000313" key="2">
    <source>
        <dbReference type="EMBL" id="MDW8799594.1"/>
    </source>
</evidence>